<dbReference type="AlphaFoldDB" id="A0A5E4R477"/>
<name>A0A5E4R477_9NEOP</name>
<accession>A0A5E4R477</accession>
<dbReference type="EMBL" id="FZQP02006893">
    <property type="protein sequence ID" value="VVD04794.1"/>
    <property type="molecule type" value="Genomic_DNA"/>
</dbReference>
<sequence length="28" mass="3236">QIHKISVFYLSCTEQRLSGQLVHYKSVA</sequence>
<evidence type="ECO:0000313" key="1">
    <source>
        <dbReference type="EMBL" id="VVD04794.1"/>
    </source>
</evidence>
<reference evidence="1 2" key="1">
    <citation type="submission" date="2017-07" db="EMBL/GenBank/DDBJ databases">
        <authorList>
            <person name="Talla V."/>
            <person name="Backstrom N."/>
        </authorList>
    </citation>
    <scope>NUCLEOTIDE SEQUENCE [LARGE SCALE GENOMIC DNA]</scope>
</reference>
<organism evidence="1 2">
    <name type="scientific">Leptidea sinapis</name>
    <dbReference type="NCBI Taxonomy" id="189913"/>
    <lineage>
        <taxon>Eukaryota</taxon>
        <taxon>Metazoa</taxon>
        <taxon>Ecdysozoa</taxon>
        <taxon>Arthropoda</taxon>
        <taxon>Hexapoda</taxon>
        <taxon>Insecta</taxon>
        <taxon>Pterygota</taxon>
        <taxon>Neoptera</taxon>
        <taxon>Endopterygota</taxon>
        <taxon>Lepidoptera</taxon>
        <taxon>Glossata</taxon>
        <taxon>Ditrysia</taxon>
        <taxon>Papilionoidea</taxon>
        <taxon>Pieridae</taxon>
        <taxon>Dismorphiinae</taxon>
        <taxon>Leptidea</taxon>
    </lineage>
</organism>
<keyword evidence="2" id="KW-1185">Reference proteome</keyword>
<protein>
    <submittedName>
        <fullName evidence="1">Uncharacterized protein</fullName>
    </submittedName>
</protein>
<proteinExistence type="predicted"/>
<dbReference type="Proteomes" id="UP000324832">
    <property type="component" value="Unassembled WGS sequence"/>
</dbReference>
<gene>
    <name evidence="1" type="ORF">LSINAPIS_LOCUS14476</name>
</gene>
<feature type="non-terminal residue" evidence="1">
    <location>
        <position position="1"/>
    </location>
</feature>
<evidence type="ECO:0000313" key="2">
    <source>
        <dbReference type="Proteomes" id="UP000324832"/>
    </source>
</evidence>